<protein>
    <submittedName>
        <fullName evidence="2">Uncharacterized protein</fullName>
    </submittedName>
</protein>
<evidence type="ECO:0000313" key="2">
    <source>
        <dbReference type="EMBL" id="KAA8907562.1"/>
    </source>
</evidence>
<dbReference type="Proteomes" id="UP000326924">
    <property type="component" value="Unassembled WGS sequence"/>
</dbReference>
<keyword evidence="1" id="KW-0732">Signal</keyword>
<feature type="chain" id="PRO_5023933531" evidence="1">
    <location>
        <begin position="18"/>
        <end position="135"/>
    </location>
</feature>
<comment type="caution">
    <text evidence="2">The sequence shown here is derived from an EMBL/GenBank/DDBJ whole genome shotgun (WGS) entry which is preliminary data.</text>
</comment>
<dbReference type="InParanoid" id="A0A5J5EYS9"/>
<sequence>MLPLLASSLIGVQIALSGETGASPMAQSMKTAFMFGPPALSFGINYTWPAVLGWNEAGAKFRLYQLVTIDVVMDNNKQQVSAKGGLLDKLTGGADDPNLECSIEKFKESKEKMHKNYEENQKKKLGPPVYCFSFV</sequence>
<dbReference type="AlphaFoldDB" id="A0A5J5EYS9"/>
<name>A0A5J5EYS9_9PEZI</name>
<organism evidence="2 3">
    <name type="scientific">Sphaerosporella brunnea</name>
    <dbReference type="NCBI Taxonomy" id="1250544"/>
    <lineage>
        <taxon>Eukaryota</taxon>
        <taxon>Fungi</taxon>
        <taxon>Dikarya</taxon>
        <taxon>Ascomycota</taxon>
        <taxon>Pezizomycotina</taxon>
        <taxon>Pezizomycetes</taxon>
        <taxon>Pezizales</taxon>
        <taxon>Pyronemataceae</taxon>
        <taxon>Sphaerosporella</taxon>
    </lineage>
</organism>
<reference evidence="2 3" key="1">
    <citation type="submission" date="2019-09" db="EMBL/GenBank/DDBJ databases">
        <title>Draft genome of the ectomycorrhizal ascomycete Sphaerosporella brunnea.</title>
        <authorList>
            <consortium name="DOE Joint Genome Institute"/>
            <person name="Benucci G.M."/>
            <person name="Marozzi G."/>
            <person name="Antonielli L."/>
            <person name="Sanchez S."/>
            <person name="Marco P."/>
            <person name="Wang X."/>
            <person name="Falini L.B."/>
            <person name="Barry K."/>
            <person name="Haridas S."/>
            <person name="Lipzen A."/>
            <person name="Labutti K."/>
            <person name="Grigoriev I.V."/>
            <person name="Murat C."/>
            <person name="Martin F."/>
            <person name="Albertini E."/>
            <person name="Donnini D."/>
            <person name="Bonito G."/>
        </authorList>
    </citation>
    <scope>NUCLEOTIDE SEQUENCE [LARGE SCALE GENOMIC DNA]</scope>
    <source>
        <strain evidence="2 3">Sb_GMNB300</strain>
    </source>
</reference>
<dbReference type="EMBL" id="VXIS01000078">
    <property type="protein sequence ID" value="KAA8907562.1"/>
    <property type="molecule type" value="Genomic_DNA"/>
</dbReference>
<proteinExistence type="predicted"/>
<accession>A0A5J5EYS9</accession>
<dbReference type="OrthoDB" id="2148490at2759"/>
<evidence type="ECO:0000256" key="1">
    <source>
        <dbReference type="SAM" id="SignalP"/>
    </source>
</evidence>
<evidence type="ECO:0000313" key="3">
    <source>
        <dbReference type="Proteomes" id="UP000326924"/>
    </source>
</evidence>
<feature type="signal peptide" evidence="1">
    <location>
        <begin position="1"/>
        <end position="17"/>
    </location>
</feature>
<keyword evidence="3" id="KW-1185">Reference proteome</keyword>
<gene>
    <name evidence="2" type="ORF">FN846DRAFT_906591</name>
</gene>